<dbReference type="Proteomes" id="UP001162060">
    <property type="component" value="Unassembled WGS sequence"/>
</dbReference>
<reference evidence="5" key="1">
    <citation type="submission" date="2024-01" db="EMBL/GenBank/DDBJ databases">
        <authorList>
            <person name="Webb A."/>
        </authorList>
    </citation>
    <scope>NUCLEOTIDE SEQUENCE</scope>
    <source>
        <strain evidence="5">Pm1</strain>
    </source>
</reference>
<evidence type="ECO:0000256" key="4">
    <source>
        <dbReference type="PIRSR" id="PIRSR606689-2"/>
    </source>
</evidence>
<accession>A0AAV1TJJ2</accession>
<dbReference type="InterPro" id="IPR027417">
    <property type="entry name" value="P-loop_NTPase"/>
</dbReference>
<evidence type="ECO:0000256" key="2">
    <source>
        <dbReference type="ARBA" id="ARBA00023134"/>
    </source>
</evidence>
<evidence type="ECO:0000256" key="3">
    <source>
        <dbReference type="PIRSR" id="PIRSR606689-1"/>
    </source>
</evidence>
<name>A0AAV1TJJ2_9STRA</name>
<evidence type="ECO:0000256" key="1">
    <source>
        <dbReference type="ARBA" id="ARBA00022741"/>
    </source>
</evidence>
<dbReference type="PANTHER" id="PTHR11711">
    <property type="entry name" value="ADP RIBOSYLATION FACTOR-RELATED"/>
    <property type="match status" value="1"/>
</dbReference>
<protein>
    <recommendedName>
        <fullName evidence="7">ADP-ribosylation factor</fullName>
    </recommendedName>
</protein>
<keyword evidence="1 3" id="KW-0547">Nucleotide-binding</keyword>
<gene>
    <name evidence="5" type="ORF">PM001_LOCUS6732</name>
</gene>
<dbReference type="GO" id="GO:0046872">
    <property type="term" value="F:metal ion binding"/>
    <property type="evidence" value="ECO:0007669"/>
    <property type="project" value="UniProtKB-KW"/>
</dbReference>
<dbReference type="Pfam" id="PF00025">
    <property type="entry name" value="Arf"/>
    <property type="match status" value="1"/>
</dbReference>
<proteinExistence type="predicted"/>
<keyword evidence="4" id="KW-0460">Magnesium</keyword>
<dbReference type="InterPro" id="IPR024156">
    <property type="entry name" value="Small_GTPase_ARF"/>
</dbReference>
<evidence type="ECO:0000313" key="5">
    <source>
        <dbReference type="EMBL" id="CAK7920568.1"/>
    </source>
</evidence>
<dbReference type="EMBL" id="CAKLBY020000052">
    <property type="protein sequence ID" value="CAK7920568.1"/>
    <property type="molecule type" value="Genomic_DNA"/>
</dbReference>
<organism evidence="5 6">
    <name type="scientific">Peronospora matthiolae</name>
    <dbReference type="NCBI Taxonomy" id="2874970"/>
    <lineage>
        <taxon>Eukaryota</taxon>
        <taxon>Sar</taxon>
        <taxon>Stramenopiles</taxon>
        <taxon>Oomycota</taxon>
        <taxon>Peronosporomycetes</taxon>
        <taxon>Peronosporales</taxon>
        <taxon>Peronosporaceae</taxon>
        <taxon>Peronospora</taxon>
    </lineage>
</organism>
<dbReference type="AlphaFoldDB" id="A0AAV1TJJ2"/>
<dbReference type="SUPFAM" id="SSF52540">
    <property type="entry name" value="P-loop containing nucleoside triphosphate hydrolases"/>
    <property type="match status" value="1"/>
</dbReference>
<dbReference type="GO" id="GO:0005525">
    <property type="term" value="F:GTP binding"/>
    <property type="evidence" value="ECO:0007669"/>
    <property type="project" value="UniProtKB-KW"/>
</dbReference>
<dbReference type="GO" id="GO:0003924">
    <property type="term" value="F:GTPase activity"/>
    <property type="evidence" value="ECO:0007669"/>
    <property type="project" value="InterPro"/>
</dbReference>
<keyword evidence="4" id="KW-0479">Metal-binding</keyword>
<evidence type="ECO:0008006" key="7">
    <source>
        <dbReference type="Google" id="ProtNLM"/>
    </source>
</evidence>
<dbReference type="Gene3D" id="3.40.50.300">
    <property type="entry name" value="P-loop containing nucleotide triphosphate hydrolases"/>
    <property type="match status" value="1"/>
</dbReference>
<sequence length="86" mass="9808">MPIDHDIVQAQAGRSGTTIPTIGFNIVTARYKNISCKAQGFGGQDKIRPLWRHYYKNTQRLIFEVDIYDGDRVDAVEGELLRLLNE</sequence>
<feature type="binding site" evidence="4">
    <location>
        <position position="21"/>
    </location>
    <ligand>
        <name>Mg(2+)</name>
        <dbReference type="ChEBI" id="CHEBI:18420"/>
    </ligand>
</feature>
<feature type="binding site" evidence="3">
    <location>
        <position position="43"/>
    </location>
    <ligand>
        <name>GTP</name>
        <dbReference type="ChEBI" id="CHEBI:37565"/>
    </ligand>
</feature>
<keyword evidence="2 3" id="KW-0342">GTP-binding</keyword>
<comment type="caution">
    <text evidence="5">The sequence shown here is derived from an EMBL/GenBank/DDBJ whole genome shotgun (WGS) entry which is preliminary data.</text>
</comment>
<evidence type="ECO:0000313" key="6">
    <source>
        <dbReference type="Proteomes" id="UP001162060"/>
    </source>
</evidence>
<dbReference type="InterPro" id="IPR006689">
    <property type="entry name" value="Small_GTPase_ARF/SAR"/>
</dbReference>